<dbReference type="InterPro" id="IPR020845">
    <property type="entry name" value="AMP-binding_CS"/>
</dbReference>
<evidence type="ECO:0000313" key="2">
    <source>
        <dbReference type="EMBL" id="GAA1532424.1"/>
    </source>
</evidence>
<dbReference type="InterPro" id="IPR050237">
    <property type="entry name" value="ATP-dep_AMP-bd_enzyme"/>
</dbReference>
<reference evidence="2 3" key="1">
    <citation type="journal article" date="2019" name="Int. J. Syst. Evol. Microbiol.">
        <title>The Global Catalogue of Microorganisms (GCM) 10K type strain sequencing project: providing services to taxonomists for standard genome sequencing and annotation.</title>
        <authorList>
            <consortium name="The Broad Institute Genomics Platform"/>
            <consortium name="The Broad Institute Genome Sequencing Center for Infectious Disease"/>
            <person name="Wu L."/>
            <person name="Ma J."/>
        </authorList>
    </citation>
    <scope>NUCLEOTIDE SEQUENCE [LARGE SCALE GENOMIC DNA]</scope>
    <source>
        <strain evidence="2 3">JCM 13319</strain>
    </source>
</reference>
<dbReference type="Pfam" id="PF00501">
    <property type="entry name" value="AMP-binding"/>
    <property type="match status" value="1"/>
</dbReference>
<dbReference type="PROSITE" id="PS00455">
    <property type="entry name" value="AMP_BINDING"/>
    <property type="match status" value="1"/>
</dbReference>
<dbReference type="PANTHER" id="PTHR43767:SF1">
    <property type="entry name" value="NONRIBOSOMAL PEPTIDE SYNTHASE PES1 (EUROFUNG)-RELATED"/>
    <property type="match status" value="1"/>
</dbReference>
<evidence type="ECO:0000259" key="1">
    <source>
        <dbReference type="Pfam" id="PF00501"/>
    </source>
</evidence>
<dbReference type="EMBL" id="BAAALY010000002">
    <property type="protein sequence ID" value="GAA1532424.1"/>
    <property type="molecule type" value="Genomic_DNA"/>
</dbReference>
<comment type="caution">
    <text evidence="2">The sequence shown here is derived from an EMBL/GenBank/DDBJ whole genome shotgun (WGS) entry which is preliminary data.</text>
</comment>
<dbReference type="Gene3D" id="3.40.50.12780">
    <property type="entry name" value="N-terminal domain of ligase-like"/>
    <property type="match status" value="1"/>
</dbReference>
<dbReference type="InterPro" id="IPR042099">
    <property type="entry name" value="ANL_N_sf"/>
</dbReference>
<feature type="domain" description="AMP-dependent synthetase/ligase" evidence="1">
    <location>
        <begin position="20"/>
        <end position="384"/>
    </location>
</feature>
<evidence type="ECO:0000313" key="3">
    <source>
        <dbReference type="Proteomes" id="UP001501791"/>
    </source>
</evidence>
<dbReference type="InterPro" id="IPR000873">
    <property type="entry name" value="AMP-dep_synth/lig_dom"/>
</dbReference>
<sequence>MRVNLQTVGNTGMQLGSVVENAARRHPHNTIRLDHDLYLFPGTRLFTVRGLKEMVDDVSERLASAGVRRGDYVAIYHPHTFDIPVIAYATSRIGAVPVMLSPGLDAATVGAMLPRIPDPWLISNREVNVDVSDLAVRGRTLVTGPAEDWADAIQDFPRDIRAVSVKAQPADPALVTHTSGTTGIPKMAIHTQFSLQARYRPQAAGVSLVRKKEPVAIHVSFVHSRMYSAMKIALNRGFPILVLAHSDIGSAAVEMASFQPGIIEAHPNTFVEWEPLARDEREPLGNVKYFSSTFDALHPRTITTTLAATKRRFPIFAQLYGQSETGPIVARAYTQFRKHDEDARCVGIPFPGMTSVRVTPRNGVRPSRKTPGYIEVRSQGRAVGFLGEQGRYDEMCRDDWWRMGDVGYVTRKGCLHMLDREVDLVSGIDSTLEVEDHLLQRLPELSEVVIIEGAGGVPQPIVCTHGDVPLDPERWANSTLDLPTLAAPVQRSLDELPHTATEKIRRTALKSQLDNGNDS</sequence>
<name>A0ABN2B3W6_9MICO</name>
<accession>A0ABN2B3W6</accession>
<gene>
    <name evidence="2" type="ORF">GCM10009691_05220</name>
</gene>
<dbReference type="RefSeq" id="WP_346035202.1">
    <property type="nucleotide sequence ID" value="NZ_BAAALY010000002.1"/>
</dbReference>
<protein>
    <submittedName>
        <fullName evidence="2">AMP-binding protein</fullName>
    </submittedName>
</protein>
<organism evidence="2 3">
    <name type="scientific">Brevibacterium picturae</name>
    <dbReference type="NCBI Taxonomy" id="260553"/>
    <lineage>
        <taxon>Bacteria</taxon>
        <taxon>Bacillati</taxon>
        <taxon>Actinomycetota</taxon>
        <taxon>Actinomycetes</taxon>
        <taxon>Micrococcales</taxon>
        <taxon>Brevibacteriaceae</taxon>
        <taxon>Brevibacterium</taxon>
    </lineage>
</organism>
<keyword evidence="3" id="KW-1185">Reference proteome</keyword>
<dbReference type="Proteomes" id="UP001501791">
    <property type="component" value="Unassembled WGS sequence"/>
</dbReference>
<dbReference type="PANTHER" id="PTHR43767">
    <property type="entry name" value="LONG-CHAIN-FATTY-ACID--COA LIGASE"/>
    <property type="match status" value="1"/>
</dbReference>
<proteinExistence type="predicted"/>
<dbReference type="SUPFAM" id="SSF56801">
    <property type="entry name" value="Acetyl-CoA synthetase-like"/>
    <property type="match status" value="1"/>
</dbReference>